<dbReference type="EMBL" id="NMUH01000555">
    <property type="protein sequence ID" value="MQL81229.1"/>
    <property type="molecule type" value="Genomic_DNA"/>
</dbReference>
<protein>
    <submittedName>
        <fullName evidence="1">Uncharacterized protein</fullName>
    </submittedName>
</protein>
<comment type="caution">
    <text evidence="1">The sequence shown here is derived from an EMBL/GenBank/DDBJ whole genome shotgun (WGS) entry which is preliminary data.</text>
</comment>
<dbReference type="AlphaFoldDB" id="A0A843UMW5"/>
<evidence type="ECO:0000313" key="2">
    <source>
        <dbReference type="Proteomes" id="UP000652761"/>
    </source>
</evidence>
<sequence length="68" mass="7759">MKNLGPKLEILIRLIFDLFQHGRSDESDLWKLTEFKSDSRFQLDAQIHIKQVPSSSGVGGDEDEDDDP</sequence>
<keyword evidence="2" id="KW-1185">Reference proteome</keyword>
<dbReference type="Proteomes" id="UP000652761">
    <property type="component" value="Unassembled WGS sequence"/>
</dbReference>
<gene>
    <name evidence="1" type="ORF">Taro_013706</name>
</gene>
<proteinExistence type="predicted"/>
<evidence type="ECO:0000313" key="1">
    <source>
        <dbReference type="EMBL" id="MQL81229.1"/>
    </source>
</evidence>
<name>A0A843UMW5_COLES</name>
<reference evidence="1" key="1">
    <citation type="submission" date="2017-07" db="EMBL/GenBank/DDBJ databases">
        <title>Taro Niue Genome Assembly and Annotation.</title>
        <authorList>
            <person name="Atibalentja N."/>
            <person name="Keating K."/>
            <person name="Fields C.J."/>
        </authorList>
    </citation>
    <scope>NUCLEOTIDE SEQUENCE</scope>
    <source>
        <strain evidence="1">Niue_2</strain>
        <tissue evidence="1">Leaf</tissue>
    </source>
</reference>
<accession>A0A843UMW5</accession>
<organism evidence="1 2">
    <name type="scientific">Colocasia esculenta</name>
    <name type="common">Wild taro</name>
    <name type="synonym">Arum esculentum</name>
    <dbReference type="NCBI Taxonomy" id="4460"/>
    <lineage>
        <taxon>Eukaryota</taxon>
        <taxon>Viridiplantae</taxon>
        <taxon>Streptophyta</taxon>
        <taxon>Embryophyta</taxon>
        <taxon>Tracheophyta</taxon>
        <taxon>Spermatophyta</taxon>
        <taxon>Magnoliopsida</taxon>
        <taxon>Liliopsida</taxon>
        <taxon>Araceae</taxon>
        <taxon>Aroideae</taxon>
        <taxon>Colocasieae</taxon>
        <taxon>Colocasia</taxon>
    </lineage>
</organism>